<dbReference type="EMBL" id="BORB01000018">
    <property type="protein sequence ID" value="GIN58023.1"/>
    <property type="molecule type" value="Genomic_DNA"/>
</dbReference>
<dbReference type="SUPFAM" id="SSF159501">
    <property type="entry name" value="EreA/ChaN-like"/>
    <property type="match status" value="1"/>
</dbReference>
<gene>
    <name evidence="1" type="ORF">J8TS2_23420</name>
</gene>
<dbReference type="Proteomes" id="UP000679950">
    <property type="component" value="Unassembled WGS sequence"/>
</dbReference>
<organism evidence="1 2">
    <name type="scientific">Lederbergia ruris</name>
    <dbReference type="NCBI Taxonomy" id="217495"/>
    <lineage>
        <taxon>Bacteria</taxon>
        <taxon>Bacillati</taxon>
        <taxon>Bacillota</taxon>
        <taxon>Bacilli</taxon>
        <taxon>Bacillales</taxon>
        <taxon>Bacillaceae</taxon>
        <taxon>Lederbergia</taxon>
    </lineage>
</organism>
<dbReference type="PANTHER" id="PTHR31299">
    <property type="entry name" value="ESTERASE, PUTATIVE (AFU_ORTHOLOGUE AFUA_1G05850)-RELATED"/>
    <property type="match status" value="1"/>
</dbReference>
<sequence>MILFILVMLSGCSNSVVENADQYVSSIEQITLPDGVRVIGLGEATHGNIEFQQLKKDVFEALITNEDVYVFVLEGDFGSSQIINHFILTGEGTAKDAVNALDYPIYRTEQMIKFVQWMHDYNRKANADKKITFYGNDMQRYDYSKEGLLDYYEVVNPEAANALTEQLNYVSNDTMRTLTAAQLQEVNDIMDNIKLDLQSNKEIYVQQSSPDDFAIALQYMEIIRQRTELLLTDDKHYARVRDQYLADNLQWIIDYEETRGHDKILISAHNGHIEKTSASLAGYKSMGNYLAERYGEEYFAIGTEFMDNTFQALNGGSDEREQFTVKHHSQLTDAFGDIESNEFYVDFKTASQSAELSKIIHSEQRMGNIGDDFRAWYKIAKMFYTIKMKPVDAYDGLIIVKESKPTTVLE</sequence>
<dbReference type="Gene3D" id="3.30.1870.10">
    <property type="entry name" value="EreA-like, domain 2"/>
    <property type="match status" value="1"/>
</dbReference>
<comment type="caution">
    <text evidence="1">The sequence shown here is derived from an EMBL/GenBank/DDBJ whole genome shotgun (WGS) entry which is preliminary data.</text>
</comment>
<proteinExistence type="predicted"/>
<name>A0ABQ4KJ89_9BACI</name>
<dbReference type="Gene3D" id="1.20.1440.30">
    <property type="entry name" value="Biosynthetic Protein domain"/>
    <property type="match status" value="1"/>
</dbReference>
<keyword evidence="2" id="KW-1185">Reference proteome</keyword>
<evidence type="ECO:0008006" key="3">
    <source>
        <dbReference type="Google" id="ProtNLM"/>
    </source>
</evidence>
<dbReference type="CDD" id="cd14728">
    <property type="entry name" value="Ere-like"/>
    <property type="match status" value="1"/>
</dbReference>
<dbReference type="InterPro" id="IPR052036">
    <property type="entry name" value="Hydrolase/PRTase-associated"/>
</dbReference>
<dbReference type="Gene3D" id="3.40.1660.10">
    <property type="entry name" value="EreA-like (biosynthetic domain)"/>
    <property type="match status" value="1"/>
</dbReference>
<reference evidence="1 2" key="1">
    <citation type="submission" date="2021-03" db="EMBL/GenBank/DDBJ databases">
        <title>Antimicrobial resistance genes in bacteria isolated from Japanese honey, and their potential for conferring macrolide and lincosamide resistance in the American foulbrood pathogen Paenibacillus larvae.</title>
        <authorList>
            <person name="Okamoto M."/>
            <person name="Kumagai M."/>
            <person name="Kanamori H."/>
            <person name="Takamatsu D."/>
        </authorList>
    </citation>
    <scope>NUCLEOTIDE SEQUENCE [LARGE SCALE GENOMIC DNA]</scope>
    <source>
        <strain evidence="1 2">J8TS2</strain>
    </source>
</reference>
<dbReference type="PANTHER" id="PTHR31299:SF0">
    <property type="entry name" value="ESTERASE, PUTATIVE (AFU_ORTHOLOGUE AFUA_1G05850)-RELATED"/>
    <property type="match status" value="1"/>
</dbReference>
<protein>
    <recommendedName>
        <fullName evidence="3">Succinoglycan biosynthesis</fullName>
    </recommendedName>
</protein>
<evidence type="ECO:0000313" key="2">
    <source>
        <dbReference type="Proteomes" id="UP000679950"/>
    </source>
</evidence>
<accession>A0ABQ4KJ89</accession>
<dbReference type="InterPro" id="IPR007815">
    <property type="entry name" value="Emycin_Estase"/>
</dbReference>
<evidence type="ECO:0000313" key="1">
    <source>
        <dbReference type="EMBL" id="GIN58023.1"/>
    </source>
</evidence>
<dbReference type="Pfam" id="PF05139">
    <property type="entry name" value="Erythro_esteras"/>
    <property type="match status" value="1"/>
</dbReference>